<comment type="caution">
    <text evidence="1">The sequence shown here is derived from an EMBL/GenBank/DDBJ whole genome shotgun (WGS) entry which is preliminary data.</text>
</comment>
<accession>A0AAN9MUL0</accession>
<evidence type="ECO:0000313" key="2">
    <source>
        <dbReference type="Proteomes" id="UP001367508"/>
    </source>
</evidence>
<sequence>MEPFYIPHAILMEARSYFAIGIAITHLHLASKNVKGCTHACMVPQQHHVPRANVRVSHDLSGGLAAHDFPTHSLVTPLLKKCGRLIEIALVEARTPGCLMRRSRTPVTLAWRLCLEVLLFGERSYTLMCGSNFNHSIEPFLLAFIWDNVIALLVDAGVETTYAIHILAKDKPQPISNSSVMQSKHQD</sequence>
<dbReference type="Proteomes" id="UP001367508">
    <property type="component" value="Unassembled WGS sequence"/>
</dbReference>
<evidence type="ECO:0000313" key="1">
    <source>
        <dbReference type="EMBL" id="KAK7360957.1"/>
    </source>
</evidence>
<keyword evidence="2" id="KW-1185">Reference proteome</keyword>
<name>A0AAN9MUL0_CANGL</name>
<reference evidence="1 2" key="1">
    <citation type="submission" date="2024-01" db="EMBL/GenBank/DDBJ databases">
        <title>The genomes of 5 underutilized Papilionoideae crops provide insights into root nodulation and disease resistanc.</title>
        <authorList>
            <person name="Jiang F."/>
        </authorList>
    </citation>
    <scope>NUCLEOTIDE SEQUENCE [LARGE SCALE GENOMIC DNA]</scope>
    <source>
        <strain evidence="1">LVBAO_FW01</strain>
        <tissue evidence="1">Leaves</tissue>
    </source>
</reference>
<dbReference type="EMBL" id="JAYMYQ010000001">
    <property type="protein sequence ID" value="KAK7360957.1"/>
    <property type="molecule type" value="Genomic_DNA"/>
</dbReference>
<dbReference type="AlphaFoldDB" id="A0AAN9MUL0"/>
<gene>
    <name evidence="1" type="ORF">VNO77_02978</name>
</gene>
<proteinExistence type="predicted"/>
<organism evidence="1 2">
    <name type="scientific">Canavalia gladiata</name>
    <name type="common">Sword bean</name>
    <name type="synonym">Dolichos gladiatus</name>
    <dbReference type="NCBI Taxonomy" id="3824"/>
    <lineage>
        <taxon>Eukaryota</taxon>
        <taxon>Viridiplantae</taxon>
        <taxon>Streptophyta</taxon>
        <taxon>Embryophyta</taxon>
        <taxon>Tracheophyta</taxon>
        <taxon>Spermatophyta</taxon>
        <taxon>Magnoliopsida</taxon>
        <taxon>eudicotyledons</taxon>
        <taxon>Gunneridae</taxon>
        <taxon>Pentapetalae</taxon>
        <taxon>rosids</taxon>
        <taxon>fabids</taxon>
        <taxon>Fabales</taxon>
        <taxon>Fabaceae</taxon>
        <taxon>Papilionoideae</taxon>
        <taxon>50 kb inversion clade</taxon>
        <taxon>NPAAA clade</taxon>
        <taxon>indigoferoid/millettioid clade</taxon>
        <taxon>Phaseoleae</taxon>
        <taxon>Canavalia</taxon>
    </lineage>
</organism>
<protein>
    <submittedName>
        <fullName evidence="1">Uncharacterized protein</fullName>
    </submittedName>
</protein>